<name>A0A5C5VHP6_9BACT</name>
<evidence type="ECO:0000256" key="1">
    <source>
        <dbReference type="SAM" id="MobiDB-lite"/>
    </source>
</evidence>
<organism evidence="2 3">
    <name type="scientific">Posidoniimonas corsicana</name>
    <dbReference type="NCBI Taxonomy" id="1938618"/>
    <lineage>
        <taxon>Bacteria</taxon>
        <taxon>Pseudomonadati</taxon>
        <taxon>Planctomycetota</taxon>
        <taxon>Planctomycetia</taxon>
        <taxon>Pirellulales</taxon>
        <taxon>Lacipirellulaceae</taxon>
        <taxon>Posidoniimonas</taxon>
    </lineage>
</organism>
<dbReference type="EMBL" id="SIHJ01000001">
    <property type="protein sequence ID" value="TWT37470.1"/>
    <property type="molecule type" value="Genomic_DNA"/>
</dbReference>
<keyword evidence="3" id="KW-1185">Reference proteome</keyword>
<accession>A0A5C5VHP6</accession>
<proteinExistence type="predicted"/>
<evidence type="ECO:0000313" key="2">
    <source>
        <dbReference type="EMBL" id="TWT37470.1"/>
    </source>
</evidence>
<protein>
    <submittedName>
        <fullName evidence="2">Uncharacterized protein</fullName>
    </submittedName>
</protein>
<reference evidence="2 3" key="1">
    <citation type="submission" date="2019-02" db="EMBL/GenBank/DDBJ databases">
        <title>Deep-cultivation of Planctomycetes and their phenomic and genomic characterization uncovers novel biology.</title>
        <authorList>
            <person name="Wiegand S."/>
            <person name="Jogler M."/>
            <person name="Boedeker C."/>
            <person name="Pinto D."/>
            <person name="Vollmers J."/>
            <person name="Rivas-Marin E."/>
            <person name="Kohn T."/>
            <person name="Peeters S.H."/>
            <person name="Heuer A."/>
            <person name="Rast P."/>
            <person name="Oberbeckmann S."/>
            <person name="Bunk B."/>
            <person name="Jeske O."/>
            <person name="Meyerdierks A."/>
            <person name="Storesund J.E."/>
            <person name="Kallscheuer N."/>
            <person name="Luecker S."/>
            <person name="Lage O.M."/>
            <person name="Pohl T."/>
            <person name="Merkel B.J."/>
            <person name="Hornburger P."/>
            <person name="Mueller R.-W."/>
            <person name="Bruemmer F."/>
            <person name="Labrenz M."/>
            <person name="Spormann A.M."/>
            <person name="Op Den Camp H."/>
            <person name="Overmann J."/>
            <person name="Amann R."/>
            <person name="Jetten M.S.M."/>
            <person name="Mascher T."/>
            <person name="Medema M.H."/>
            <person name="Devos D.P."/>
            <person name="Kaster A.-K."/>
            <person name="Ovreas L."/>
            <person name="Rohde M."/>
            <person name="Galperin M.Y."/>
            <person name="Jogler C."/>
        </authorList>
    </citation>
    <scope>NUCLEOTIDE SEQUENCE [LARGE SCALE GENOMIC DNA]</scope>
    <source>
        <strain evidence="2 3">KOR34</strain>
    </source>
</reference>
<comment type="caution">
    <text evidence="2">The sequence shown here is derived from an EMBL/GenBank/DDBJ whole genome shotgun (WGS) entry which is preliminary data.</text>
</comment>
<dbReference type="AlphaFoldDB" id="A0A5C5VHP6"/>
<feature type="compositionally biased region" description="Acidic residues" evidence="1">
    <location>
        <begin position="115"/>
        <end position="125"/>
    </location>
</feature>
<evidence type="ECO:0000313" key="3">
    <source>
        <dbReference type="Proteomes" id="UP000316714"/>
    </source>
</evidence>
<sequence length="125" mass="13813">MAAEPEKMYYVGECRVCTTGPLGLRRCGGCGRVVLLCDECDSVWTDADTDQPPCRAAEDDLPCPHCDASLIERPSRWATRDEADGCDWVSRAVEEQRFTLRQGAAFSPRRNELPTDGDDESPDDG</sequence>
<feature type="region of interest" description="Disordered" evidence="1">
    <location>
        <begin position="102"/>
        <end position="125"/>
    </location>
</feature>
<dbReference type="RefSeq" id="WP_146564805.1">
    <property type="nucleotide sequence ID" value="NZ_SIHJ01000001.1"/>
</dbReference>
<dbReference type="OrthoDB" id="287438at2"/>
<gene>
    <name evidence="2" type="ORF">KOR34_24210</name>
</gene>
<dbReference type="Proteomes" id="UP000316714">
    <property type="component" value="Unassembled WGS sequence"/>
</dbReference>